<dbReference type="Proteomes" id="UP000279271">
    <property type="component" value="Unassembled WGS sequence"/>
</dbReference>
<dbReference type="EMBL" id="QOKY01000173">
    <property type="protein sequence ID" value="RMZ54739.1"/>
    <property type="molecule type" value="Genomic_DNA"/>
</dbReference>
<name>A0A3M7KXX5_AUXPR</name>
<accession>A0A3M7KXX5</accession>
<gene>
    <name evidence="1" type="ORF">APUTEX25_003117</name>
</gene>
<sequence length="269" mass="28839">MQLHFRLASQCNVRLGLCSLGEEESGVSSCSISHVPTSIETRPSLTNERYKGFSKSGSIRTSTLNIMGLSMSAIRMSTLEIMTPRFTEILVAVECLKAGHKACTADSNGNIGSDNKGKNNFGTNNVGDDNIGNSNVGTANWGDGNKGKGNRCFNKTGDRKIINDCSLLEFGKHALVLAFPPPPAKNGSVTKNVNDFSFSVNIVDVTPDRVRWAFFTAAGGLIRASREVYSTPMSWTTTLESSETALASHAQVVAYKFAGGTSNALTLNW</sequence>
<comment type="caution">
    <text evidence="1">The sequence shown here is derived from an EMBL/GenBank/DDBJ whole genome shotgun (WGS) entry which is preliminary data.</text>
</comment>
<organism evidence="1 2">
    <name type="scientific">Auxenochlorella protothecoides</name>
    <name type="common">Green microalga</name>
    <name type="synonym">Chlorella protothecoides</name>
    <dbReference type="NCBI Taxonomy" id="3075"/>
    <lineage>
        <taxon>Eukaryota</taxon>
        <taxon>Viridiplantae</taxon>
        <taxon>Chlorophyta</taxon>
        <taxon>core chlorophytes</taxon>
        <taxon>Trebouxiophyceae</taxon>
        <taxon>Chlorellales</taxon>
        <taxon>Chlorellaceae</taxon>
        <taxon>Auxenochlorella</taxon>
    </lineage>
</organism>
<dbReference type="AlphaFoldDB" id="A0A3M7KXX5"/>
<proteinExistence type="predicted"/>
<reference evidence="2" key="1">
    <citation type="journal article" date="2018" name="Algal Res.">
        <title>Characterization of plant carbon substrate utilization by Auxenochlorella protothecoides.</title>
        <authorList>
            <person name="Vogler B.W."/>
            <person name="Starkenburg S.R."/>
            <person name="Sudasinghe N."/>
            <person name="Schambach J.Y."/>
            <person name="Rollin J.A."/>
            <person name="Pattathil S."/>
            <person name="Barry A.N."/>
        </authorList>
    </citation>
    <scope>NUCLEOTIDE SEQUENCE [LARGE SCALE GENOMIC DNA]</scope>
    <source>
        <strain evidence="2">UTEX 25</strain>
    </source>
</reference>
<protein>
    <submittedName>
        <fullName evidence="1">Uncharacterized protein</fullName>
    </submittedName>
</protein>
<evidence type="ECO:0000313" key="2">
    <source>
        <dbReference type="Proteomes" id="UP000279271"/>
    </source>
</evidence>
<evidence type="ECO:0000313" key="1">
    <source>
        <dbReference type="EMBL" id="RMZ54739.1"/>
    </source>
</evidence>